<comment type="caution">
    <text evidence="2">The sequence shown here is derived from an EMBL/GenBank/DDBJ whole genome shotgun (WGS) entry which is preliminary data.</text>
</comment>
<organism evidence="2 3">
    <name type="scientific">Massariosphaeria phaeospora</name>
    <dbReference type="NCBI Taxonomy" id="100035"/>
    <lineage>
        <taxon>Eukaryota</taxon>
        <taxon>Fungi</taxon>
        <taxon>Dikarya</taxon>
        <taxon>Ascomycota</taxon>
        <taxon>Pezizomycotina</taxon>
        <taxon>Dothideomycetes</taxon>
        <taxon>Pleosporomycetidae</taxon>
        <taxon>Pleosporales</taxon>
        <taxon>Pleosporales incertae sedis</taxon>
        <taxon>Massariosphaeria</taxon>
    </lineage>
</organism>
<proteinExistence type="predicted"/>
<dbReference type="InterPro" id="IPR040151">
    <property type="entry name" value="Gfd2/YDR514C-like"/>
</dbReference>
<reference evidence="2 3" key="1">
    <citation type="submission" date="2020-01" db="EMBL/GenBank/DDBJ databases">
        <authorList>
            <consortium name="DOE Joint Genome Institute"/>
            <person name="Haridas S."/>
            <person name="Albert R."/>
            <person name="Binder M."/>
            <person name="Bloem J."/>
            <person name="Labutti K."/>
            <person name="Salamov A."/>
            <person name="Andreopoulos B."/>
            <person name="Baker S.E."/>
            <person name="Barry K."/>
            <person name="Bills G."/>
            <person name="Bluhm B.H."/>
            <person name="Cannon C."/>
            <person name="Castanera R."/>
            <person name="Culley D.E."/>
            <person name="Daum C."/>
            <person name="Ezra D."/>
            <person name="Gonzalez J.B."/>
            <person name="Henrissat B."/>
            <person name="Kuo A."/>
            <person name="Liang C."/>
            <person name="Lipzen A."/>
            <person name="Lutzoni F."/>
            <person name="Magnuson J."/>
            <person name="Mondo S."/>
            <person name="Nolan M."/>
            <person name="Ohm R."/>
            <person name="Pangilinan J."/>
            <person name="Park H.-J.H."/>
            <person name="Ramirez L."/>
            <person name="Alfaro M."/>
            <person name="Sun H."/>
            <person name="Tritt A."/>
            <person name="Yoshinaga Y."/>
            <person name="Zwiers L.-H.L."/>
            <person name="Turgeon B.G."/>
            <person name="Goodwin S.B."/>
            <person name="Spatafora J.W."/>
            <person name="Crous P.W."/>
            <person name="Grigoriev I.V."/>
        </authorList>
    </citation>
    <scope>NUCLEOTIDE SEQUENCE [LARGE SCALE GENOMIC DNA]</scope>
    <source>
        <strain evidence="2 3">CBS 611.86</strain>
    </source>
</reference>
<accession>A0A7C8MBU5</accession>
<feature type="domain" description="Gfd2/YDR514C-like C-terminal" evidence="1">
    <location>
        <begin position="31"/>
        <end position="237"/>
    </location>
</feature>
<evidence type="ECO:0000313" key="2">
    <source>
        <dbReference type="EMBL" id="KAF2873899.1"/>
    </source>
</evidence>
<dbReference type="InterPro" id="IPR048519">
    <property type="entry name" value="Gfd2/YDR514C-like_C"/>
</dbReference>
<dbReference type="AlphaFoldDB" id="A0A7C8MBU5"/>
<gene>
    <name evidence="2" type="ORF">BDV95DRAFT_617582</name>
</gene>
<dbReference type="Proteomes" id="UP000481861">
    <property type="component" value="Unassembled WGS sequence"/>
</dbReference>
<dbReference type="Pfam" id="PF21762">
    <property type="entry name" value="DEDDh_C"/>
    <property type="match status" value="1"/>
</dbReference>
<dbReference type="PANTHER" id="PTHR28083:SF1">
    <property type="entry name" value="GOOD FOR FULL DBP5 ACTIVITY PROTEIN 2"/>
    <property type="match status" value="1"/>
</dbReference>
<keyword evidence="3" id="KW-1185">Reference proteome</keyword>
<sequence>MTPALNQESGRETIARSLNLGGVAHDRLDVVFVSLDVESGGFLPKEHACHRKLLEVGLSTLDTREIRDIVPGENGAAWVSKMRATHYLMSDSVGIESNRLDSRKRRLMAGDKFEFGNTTVIDRDGLADALANDLQILDPQAMEEGLYGDGDGKEPIYRRIIFVVQDWSQEERYLRESIGLDLDKLGTVMSVADAQPIHSRFGDKKPGLARLMAAYNCVSLHLHNGANDAVYTLVVLVLGTLWRHAWDSQLQGDWSFMNATFPLLRIRGEEAILALKEILAAEMSGRCEQCARYGHVEIDCTQEVAVSSHKDMVPIVASIDNVWIETAKKIQAHSGVRLVLRLRGQEESVIRYPWPDTHQHRSFHSQRA</sequence>
<dbReference type="OrthoDB" id="5953249at2759"/>
<dbReference type="EMBL" id="JAADJZ010000007">
    <property type="protein sequence ID" value="KAF2873899.1"/>
    <property type="molecule type" value="Genomic_DNA"/>
</dbReference>
<protein>
    <recommendedName>
        <fullName evidence="1">Gfd2/YDR514C-like C-terminal domain-containing protein</fullName>
    </recommendedName>
</protein>
<dbReference type="GO" id="GO:0005634">
    <property type="term" value="C:nucleus"/>
    <property type="evidence" value="ECO:0007669"/>
    <property type="project" value="TreeGrafter"/>
</dbReference>
<evidence type="ECO:0000313" key="3">
    <source>
        <dbReference type="Proteomes" id="UP000481861"/>
    </source>
</evidence>
<dbReference type="PANTHER" id="PTHR28083">
    <property type="entry name" value="GOOD FOR FULL DBP5 ACTIVITY PROTEIN 2"/>
    <property type="match status" value="1"/>
</dbReference>
<evidence type="ECO:0000259" key="1">
    <source>
        <dbReference type="Pfam" id="PF21762"/>
    </source>
</evidence>
<name>A0A7C8MBU5_9PLEO</name>